<protein>
    <submittedName>
        <fullName evidence="2">Uncharacterized protein</fullName>
    </submittedName>
</protein>
<evidence type="ECO:0000313" key="2">
    <source>
        <dbReference type="EMBL" id="KDR13028.1"/>
    </source>
</evidence>
<dbReference type="AlphaFoldDB" id="A0A067QVC2"/>
<gene>
    <name evidence="2" type="ORF">L798_13296</name>
</gene>
<name>A0A067QVC2_ZOONE</name>
<evidence type="ECO:0000256" key="1">
    <source>
        <dbReference type="SAM" id="MobiDB-lite"/>
    </source>
</evidence>
<dbReference type="Proteomes" id="UP000027135">
    <property type="component" value="Unassembled WGS sequence"/>
</dbReference>
<keyword evidence="3" id="KW-1185">Reference proteome</keyword>
<dbReference type="InParanoid" id="A0A067QVC2"/>
<reference evidence="2 3" key="1">
    <citation type="journal article" date="2014" name="Nat. Commun.">
        <title>Molecular traces of alternative social organization in a termite genome.</title>
        <authorList>
            <person name="Terrapon N."/>
            <person name="Li C."/>
            <person name="Robertson H.M."/>
            <person name="Ji L."/>
            <person name="Meng X."/>
            <person name="Booth W."/>
            <person name="Chen Z."/>
            <person name="Childers C.P."/>
            <person name="Glastad K.M."/>
            <person name="Gokhale K."/>
            <person name="Gowin J."/>
            <person name="Gronenberg W."/>
            <person name="Hermansen R.A."/>
            <person name="Hu H."/>
            <person name="Hunt B.G."/>
            <person name="Huylmans A.K."/>
            <person name="Khalil S.M."/>
            <person name="Mitchell R.D."/>
            <person name="Munoz-Torres M.C."/>
            <person name="Mustard J.A."/>
            <person name="Pan H."/>
            <person name="Reese J.T."/>
            <person name="Scharf M.E."/>
            <person name="Sun F."/>
            <person name="Vogel H."/>
            <person name="Xiao J."/>
            <person name="Yang W."/>
            <person name="Yang Z."/>
            <person name="Yang Z."/>
            <person name="Zhou J."/>
            <person name="Zhu J."/>
            <person name="Brent C.S."/>
            <person name="Elsik C.G."/>
            <person name="Goodisman M.A."/>
            <person name="Liberles D.A."/>
            <person name="Roe R.M."/>
            <person name="Vargo E.L."/>
            <person name="Vilcinskas A."/>
            <person name="Wang J."/>
            <person name="Bornberg-Bauer E."/>
            <person name="Korb J."/>
            <person name="Zhang G."/>
            <person name="Liebig J."/>
        </authorList>
    </citation>
    <scope>NUCLEOTIDE SEQUENCE [LARGE SCALE GENOMIC DNA]</scope>
    <source>
        <tissue evidence="2">Whole organism</tissue>
    </source>
</reference>
<feature type="region of interest" description="Disordered" evidence="1">
    <location>
        <begin position="55"/>
        <end position="74"/>
    </location>
</feature>
<dbReference type="EMBL" id="KK852979">
    <property type="protein sequence ID" value="KDR13028.1"/>
    <property type="molecule type" value="Genomic_DNA"/>
</dbReference>
<proteinExistence type="predicted"/>
<feature type="compositionally biased region" description="Polar residues" evidence="1">
    <location>
        <begin position="55"/>
        <end position="65"/>
    </location>
</feature>
<organism evidence="2 3">
    <name type="scientific">Zootermopsis nevadensis</name>
    <name type="common">Dampwood termite</name>
    <dbReference type="NCBI Taxonomy" id="136037"/>
    <lineage>
        <taxon>Eukaryota</taxon>
        <taxon>Metazoa</taxon>
        <taxon>Ecdysozoa</taxon>
        <taxon>Arthropoda</taxon>
        <taxon>Hexapoda</taxon>
        <taxon>Insecta</taxon>
        <taxon>Pterygota</taxon>
        <taxon>Neoptera</taxon>
        <taxon>Polyneoptera</taxon>
        <taxon>Dictyoptera</taxon>
        <taxon>Blattodea</taxon>
        <taxon>Blattoidea</taxon>
        <taxon>Termitoidae</taxon>
        <taxon>Termopsidae</taxon>
        <taxon>Zootermopsis</taxon>
    </lineage>
</organism>
<sequence>MDEDSGCNKDEIKQMGRDLVNWIKSTYAGSASIKDRKFSEQFSSGRDMRVVTGEETQVPSGNQHIQCGRLNSAP</sequence>
<accession>A0A067QVC2</accession>
<evidence type="ECO:0000313" key="3">
    <source>
        <dbReference type="Proteomes" id="UP000027135"/>
    </source>
</evidence>